<dbReference type="GO" id="GO:0000049">
    <property type="term" value="F:tRNA binding"/>
    <property type="evidence" value="ECO:0007669"/>
    <property type="project" value="UniProtKB-UniRule"/>
</dbReference>
<dbReference type="GO" id="GO:0016428">
    <property type="term" value="F:tRNA (cytidine-5-)-methyltransferase activity"/>
    <property type="evidence" value="ECO:0007669"/>
    <property type="project" value="UniProtKB-UniRule"/>
</dbReference>
<feature type="binding site" evidence="5">
    <location>
        <position position="201"/>
    </location>
    <ligand>
        <name>S-adenosyl-L-methionine</name>
        <dbReference type="ChEBI" id="CHEBI:59789"/>
    </ligand>
</feature>
<feature type="binding site" evidence="5">
    <location>
        <position position="246"/>
    </location>
    <ligand>
        <name>S-adenosyl-L-methionine</name>
        <dbReference type="ChEBI" id="CHEBI:59789"/>
    </ligand>
</feature>
<dbReference type="InterPro" id="IPR029063">
    <property type="entry name" value="SAM-dependent_MTases_sf"/>
</dbReference>
<dbReference type="SUPFAM" id="SSF53335">
    <property type="entry name" value="S-adenosyl-L-methionine-dependent methyltransferases"/>
    <property type="match status" value="1"/>
</dbReference>
<dbReference type="PANTHER" id="PTHR22807">
    <property type="entry name" value="NOP2 YEAST -RELATED NOL1/NOP2/FMU SUN DOMAIN-CONTAINING"/>
    <property type="match status" value="1"/>
</dbReference>
<dbReference type="PROSITE" id="PS50890">
    <property type="entry name" value="PUA"/>
    <property type="match status" value="1"/>
</dbReference>
<evidence type="ECO:0000256" key="3">
    <source>
        <dbReference type="ARBA" id="ARBA00022691"/>
    </source>
</evidence>
<dbReference type="InterPro" id="IPR023267">
    <property type="entry name" value="RCMT"/>
</dbReference>
<dbReference type="Pfam" id="PF01189">
    <property type="entry name" value="Methyltr_RsmB-F"/>
    <property type="match status" value="1"/>
</dbReference>
<reference evidence="7 8" key="1">
    <citation type="submission" date="2024-02" db="EMBL/GenBank/DDBJ databases">
        <title>STSV induces naive adaptation in Sulfolobus.</title>
        <authorList>
            <person name="Xiang X."/>
            <person name="Song M."/>
        </authorList>
    </citation>
    <scope>NUCLEOTIDE SEQUENCE [LARGE SCALE GENOMIC DNA]</scope>
    <source>
        <strain evidence="7 8">RT2</strain>
    </source>
</reference>
<evidence type="ECO:0000313" key="7">
    <source>
        <dbReference type="EMBL" id="WWQ61837.1"/>
    </source>
</evidence>
<evidence type="ECO:0000313" key="8">
    <source>
        <dbReference type="Proteomes" id="UP001432202"/>
    </source>
</evidence>
<proteinExistence type="inferred from homology"/>
<dbReference type="CDD" id="cd02440">
    <property type="entry name" value="AdoMet_MTases"/>
    <property type="match status" value="1"/>
</dbReference>
<comment type="similarity">
    <text evidence="5">Belongs to the class I-like SAM-binding methyltransferase superfamily. RsmB/NOP family.</text>
</comment>
<feature type="binding site" evidence="5">
    <location>
        <position position="206"/>
    </location>
    <ligand>
        <name>S-adenosyl-L-methionine</name>
        <dbReference type="ChEBI" id="CHEBI:59789"/>
    </ligand>
</feature>
<dbReference type="AlphaFoldDB" id="A0AAX4L4N7"/>
<dbReference type="Gene3D" id="3.40.50.150">
    <property type="entry name" value="Vaccinia Virus protein VP39"/>
    <property type="match status" value="1"/>
</dbReference>
<keyword evidence="2 5" id="KW-0808">Transferase</keyword>
<comment type="function">
    <text evidence="5">S-adenosyl-L-methionine-dependent methyltransferase that specifically methylates the C5 position of cytosine 72 in several tRNAs.</text>
</comment>
<dbReference type="PANTHER" id="PTHR22807:SF34">
    <property type="entry name" value="TRNA (CYTOSINE(72)-C(5))-METHYLTRANSFERASE NSUN6"/>
    <property type="match status" value="1"/>
</dbReference>
<comment type="caution">
    <text evidence="5">Lacks conserved residue(s) required for the propagation of feature annotation.</text>
</comment>
<feature type="domain" description="SAM-dependent MTase RsmB/NOP-type" evidence="6">
    <location>
        <begin position="80"/>
        <end position="339"/>
    </location>
</feature>
<evidence type="ECO:0000256" key="4">
    <source>
        <dbReference type="ARBA" id="ARBA00022884"/>
    </source>
</evidence>
<accession>A0AAX4L4N7</accession>
<evidence type="ECO:0000256" key="5">
    <source>
        <dbReference type="HAMAP-Rule" id="MF_02237"/>
    </source>
</evidence>
<evidence type="ECO:0000256" key="1">
    <source>
        <dbReference type="ARBA" id="ARBA00022603"/>
    </source>
</evidence>
<feature type="binding site" evidence="5">
    <location>
        <position position="227"/>
    </location>
    <ligand>
        <name>S-adenosyl-L-methionine</name>
        <dbReference type="ChEBI" id="CHEBI:59789"/>
    </ligand>
</feature>
<dbReference type="GeneID" id="89337432"/>
<comment type="catalytic activity">
    <reaction evidence="5">
        <text>cytidine(72) in tRNA + S-adenosyl-L-methionine = 5-methylcytidine(72) in tRNA + S-adenosyl-L-homocysteine + H(+)</text>
        <dbReference type="Rhea" id="RHEA:61988"/>
        <dbReference type="Rhea" id="RHEA-COMP:15996"/>
        <dbReference type="Rhea" id="RHEA-COMP:15997"/>
        <dbReference type="ChEBI" id="CHEBI:15378"/>
        <dbReference type="ChEBI" id="CHEBI:57856"/>
        <dbReference type="ChEBI" id="CHEBI:59789"/>
        <dbReference type="ChEBI" id="CHEBI:74483"/>
        <dbReference type="ChEBI" id="CHEBI:82748"/>
    </reaction>
</comment>
<dbReference type="InterPro" id="IPR015947">
    <property type="entry name" value="PUA-like_sf"/>
</dbReference>
<keyword evidence="1 5" id="KW-0489">Methyltransferase</keyword>
<dbReference type="GO" id="GO:0006400">
    <property type="term" value="P:tRNA modification"/>
    <property type="evidence" value="ECO:0007669"/>
    <property type="project" value="UniProtKB-UniRule"/>
</dbReference>
<keyword evidence="8" id="KW-1185">Reference proteome</keyword>
<dbReference type="EC" id="2.1.1.-" evidence="5"/>
<keyword evidence="4 5" id="KW-0694">RNA-binding</keyword>
<dbReference type="SUPFAM" id="SSF88697">
    <property type="entry name" value="PUA domain-like"/>
    <property type="match status" value="1"/>
</dbReference>
<dbReference type="PROSITE" id="PS51686">
    <property type="entry name" value="SAM_MT_RSMB_NOP"/>
    <property type="match status" value="1"/>
</dbReference>
<evidence type="ECO:0000259" key="6">
    <source>
        <dbReference type="PROSITE" id="PS51686"/>
    </source>
</evidence>
<organism evidence="7 8">
    <name type="scientific">Sulfolobus tengchongensis</name>
    <dbReference type="NCBI Taxonomy" id="207809"/>
    <lineage>
        <taxon>Archaea</taxon>
        <taxon>Thermoproteota</taxon>
        <taxon>Thermoprotei</taxon>
        <taxon>Sulfolobales</taxon>
        <taxon>Sulfolobaceae</taxon>
        <taxon>Sulfolobus</taxon>
    </lineage>
</organism>
<gene>
    <name evidence="7" type="ORF">V6M85_11645</name>
</gene>
<protein>
    <recommendedName>
        <fullName evidence="5">tRNA (cytosine(72)-C(5))-methyltransferase</fullName>
        <shortName evidence="5">tRNA:m(5)C72 MTase</shortName>
        <ecNumber evidence="5">2.1.1.-</ecNumber>
    </recommendedName>
</protein>
<dbReference type="CDD" id="cd07953">
    <property type="entry name" value="PUA"/>
    <property type="match status" value="1"/>
</dbReference>
<dbReference type="HAMAP" id="MF_02237">
    <property type="entry name" value="NSUN6"/>
    <property type="match status" value="1"/>
</dbReference>
<feature type="binding site" evidence="5">
    <location>
        <position position="273"/>
    </location>
    <ligand>
        <name>S-adenosyl-L-methionine</name>
        <dbReference type="ChEBI" id="CHEBI:59789"/>
    </ligand>
</feature>
<feature type="active site" description="Nucleophile" evidence="5">
    <location>
        <position position="296"/>
    </location>
</feature>
<dbReference type="InterPro" id="IPR043699">
    <property type="entry name" value="NSUN6"/>
</dbReference>
<sequence>MKEVYGQYLNEFLEAVKKPNPRLYVRVNTLKTSVERILEKFPYFKRDYDFNEAVYAEVKGPNEIRIYENKVIVDKKTAESVMLGANVYKPGLKSIVINDSKNKMVTVYSENGIPIAEGKYYGINTSLVVEVTNSIYSSPKLADLEELKNGEIYAQGKASMYVAHLLDPQPNETIIDMTAYPGGKLTHIYQLQPKARVIGFDHTEKKVEKLREIVSKMGMKIEVYKADSRYLFEDFNVKDVDKVIIDPPCSALGVRPKLYDKKSKQDILNFHNYQRQFLNSAYKILKKNGVVIYSTCTVTTWENEKIVEDPRFSVEYEVRFHPNVHETTGFFIAKLIKRG</sequence>
<dbReference type="InterPro" id="IPR001678">
    <property type="entry name" value="MeTrfase_RsmB-F_NOP2_dom"/>
</dbReference>
<keyword evidence="3 5" id="KW-0949">S-adenosyl-L-methionine</keyword>
<dbReference type="PRINTS" id="PR02008">
    <property type="entry name" value="RCMTFAMILY"/>
</dbReference>
<dbReference type="EMBL" id="CP146016">
    <property type="protein sequence ID" value="WWQ61837.1"/>
    <property type="molecule type" value="Genomic_DNA"/>
</dbReference>
<evidence type="ECO:0000256" key="2">
    <source>
        <dbReference type="ARBA" id="ARBA00022679"/>
    </source>
</evidence>
<dbReference type="InterPro" id="IPR049560">
    <property type="entry name" value="MeTrfase_RsmB-F_NOP2_cat"/>
</dbReference>
<dbReference type="Proteomes" id="UP001432202">
    <property type="component" value="Chromosome"/>
</dbReference>
<dbReference type="RefSeq" id="WP_338604782.1">
    <property type="nucleotide sequence ID" value="NZ_CP146016.1"/>
</dbReference>
<dbReference type="GO" id="GO:0001510">
    <property type="term" value="P:RNA methylation"/>
    <property type="evidence" value="ECO:0007669"/>
    <property type="project" value="InterPro"/>
</dbReference>
<name>A0AAX4L4N7_9CREN</name>